<dbReference type="PROSITE" id="PS51349">
    <property type="entry name" value="FMN_HYDROXY_ACID_DH_2"/>
    <property type="match status" value="1"/>
</dbReference>
<protein>
    <submittedName>
        <fullName evidence="8">Alpha-hydroxy acid oxidase</fullName>
        <ecNumber evidence="8">1.-.-.-</ecNumber>
    </submittedName>
</protein>
<organism evidence="8 9">
    <name type="scientific">Camelimonas abortus</name>
    <dbReference type="NCBI Taxonomy" id="1017184"/>
    <lineage>
        <taxon>Bacteria</taxon>
        <taxon>Pseudomonadati</taxon>
        <taxon>Pseudomonadota</taxon>
        <taxon>Alphaproteobacteria</taxon>
        <taxon>Hyphomicrobiales</taxon>
        <taxon>Chelatococcaceae</taxon>
        <taxon>Camelimonas</taxon>
    </lineage>
</organism>
<feature type="compositionally biased region" description="Low complexity" evidence="6">
    <location>
        <begin position="368"/>
        <end position="386"/>
    </location>
</feature>
<evidence type="ECO:0000256" key="6">
    <source>
        <dbReference type="SAM" id="MobiDB-lite"/>
    </source>
</evidence>
<dbReference type="PIRSF" id="PIRSF000138">
    <property type="entry name" value="Al-hdrx_acd_dh"/>
    <property type="match status" value="1"/>
</dbReference>
<dbReference type="EC" id="1.-.-.-" evidence="8"/>
<sequence>MSIPADIVSLDDYERHARSRLPEATLAYVGGGAAGETTLRRNRDAFAARRLYARGLADFRNASARLRLFGLSLEAPIVVAPMALQRLAHPEGEIAMATGARAAGCGMTVSCEASVDFARIAAAAPESLWLQLYLQPRRADTLTLLRRAEDCGYRAVVLTIDAPVNGVRDAERRAGFTPPPGVSAVNLAGFRQATAARVAPARSPVFRGLLDGAPCWDDVAWLRDQTRLPLLLKGVTHPDDAERALALGADGLIVSNHGGRTLDMQPAAIDLLPAIARRVAGRVPLLADGGVRRGTDALCALALGASAVMVGRPLFWALAVGGAAGVAHALALLATELEAAMALTGRPTLADIDDSIFVPDAPADACGRAAAAPATRTRRQPAAAARAPRRLSRLAPIPTPESLDP</sequence>
<dbReference type="CDD" id="cd02809">
    <property type="entry name" value="alpha_hydroxyacid_oxid_FMN"/>
    <property type="match status" value="1"/>
</dbReference>
<keyword evidence="3" id="KW-0288">FMN</keyword>
<dbReference type="InterPro" id="IPR013785">
    <property type="entry name" value="Aldolase_TIM"/>
</dbReference>
<dbReference type="EMBL" id="JBHRUV010000004">
    <property type="protein sequence ID" value="MFC3264886.1"/>
    <property type="molecule type" value="Genomic_DNA"/>
</dbReference>
<feature type="domain" description="FMN hydroxy acid dehydrogenase" evidence="7">
    <location>
        <begin position="2"/>
        <end position="362"/>
    </location>
</feature>
<dbReference type="Proteomes" id="UP001595536">
    <property type="component" value="Unassembled WGS sequence"/>
</dbReference>
<evidence type="ECO:0000256" key="2">
    <source>
        <dbReference type="ARBA" id="ARBA00022630"/>
    </source>
</evidence>
<comment type="cofactor">
    <cofactor evidence="1">
        <name>FMN</name>
        <dbReference type="ChEBI" id="CHEBI:58210"/>
    </cofactor>
</comment>
<keyword evidence="4 8" id="KW-0560">Oxidoreductase</keyword>
<dbReference type="InterPro" id="IPR000262">
    <property type="entry name" value="FMN-dep_DH"/>
</dbReference>
<evidence type="ECO:0000313" key="9">
    <source>
        <dbReference type="Proteomes" id="UP001595536"/>
    </source>
</evidence>
<dbReference type="PANTHER" id="PTHR10578:SF107">
    <property type="entry name" value="2-HYDROXYACID OXIDASE 1"/>
    <property type="match status" value="1"/>
</dbReference>
<reference evidence="9" key="1">
    <citation type="journal article" date="2019" name="Int. J. Syst. Evol. Microbiol.">
        <title>The Global Catalogue of Microorganisms (GCM) 10K type strain sequencing project: providing services to taxonomists for standard genome sequencing and annotation.</title>
        <authorList>
            <consortium name="The Broad Institute Genomics Platform"/>
            <consortium name="The Broad Institute Genome Sequencing Center for Infectious Disease"/>
            <person name="Wu L."/>
            <person name="Ma J."/>
        </authorList>
    </citation>
    <scope>NUCLEOTIDE SEQUENCE [LARGE SCALE GENOMIC DNA]</scope>
    <source>
        <strain evidence="9">CCM 7941</strain>
    </source>
</reference>
<evidence type="ECO:0000256" key="5">
    <source>
        <dbReference type="ARBA" id="ARBA00024042"/>
    </source>
</evidence>
<gene>
    <name evidence="8" type="ORF">ACFOEX_00735</name>
</gene>
<evidence type="ECO:0000256" key="1">
    <source>
        <dbReference type="ARBA" id="ARBA00001917"/>
    </source>
</evidence>
<dbReference type="Pfam" id="PF01070">
    <property type="entry name" value="FMN_dh"/>
    <property type="match status" value="1"/>
</dbReference>
<proteinExistence type="inferred from homology"/>
<evidence type="ECO:0000256" key="4">
    <source>
        <dbReference type="ARBA" id="ARBA00023002"/>
    </source>
</evidence>
<dbReference type="InterPro" id="IPR012133">
    <property type="entry name" value="Alpha-hydoxy_acid_DH_FMN"/>
</dbReference>
<feature type="region of interest" description="Disordered" evidence="6">
    <location>
        <begin position="368"/>
        <end position="405"/>
    </location>
</feature>
<dbReference type="PANTHER" id="PTHR10578">
    <property type="entry name" value="S -2-HYDROXY-ACID OXIDASE-RELATED"/>
    <property type="match status" value="1"/>
</dbReference>
<accession>A0ABV7LBV0</accession>
<dbReference type="RefSeq" id="WP_376832068.1">
    <property type="nucleotide sequence ID" value="NZ_JBHLWR010000006.1"/>
</dbReference>
<comment type="caution">
    <text evidence="8">The sequence shown here is derived from an EMBL/GenBank/DDBJ whole genome shotgun (WGS) entry which is preliminary data.</text>
</comment>
<name>A0ABV7LBV0_9HYPH</name>
<dbReference type="Gene3D" id="3.20.20.70">
    <property type="entry name" value="Aldolase class I"/>
    <property type="match status" value="1"/>
</dbReference>
<keyword evidence="9" id="KW-1185">Reference proteome</keyword>
<evidence type="ECO:0000259" key="7">
    <source>
        <dbReference type="PROSITE" id="PS51349"/>
    </source>
</evidence>
<dbReference type="GO" id="GO:0016491">
    <property type="term" value="F:oxidoreductase activity"/>
    <property type="evidence" value="ECO:0007669"/>
    <property type="project" value="UniProtKB-KW"/>
</dbReference>
<dbReference type="InterPro" id="IPR037396">
    <property type="entry name" value="FMN_HAD"/>
</dbReference>
<dbReference type="SUPFAM" id="SSF51395">
    <property type="entry name" value="FMN-linked oxidoreductases"/>
    <property type="match status" value="1"/>
</dbReference>
<evidence type="ECO:0000313" key="8">
    <source>
        <dbReference type="EMBL" id="MFC3264886.1"/>
    </source>
</evidence>
<comment type="similarity">
    <text evidence="5">Belongs to the FMN-dependent alpha-hydroxy acid dehydrogenase family.</text>
</comment>
<evidence type="ECO:0000256" key="3">
    <source>
        <dbReference type="ARBA" id="ARBA00022643"/>
    </source>
</evidence>
<keyword evidence="2" id="KW-0285">Flavoprotein</keyword>